<feature type="transmembrane region" description="Helical" evidence="2">
    <location>
        <begin position="39"/>
        <end position="61"/>
    </location>
</feature>
<evidence type="ECO:0000313" key="5">
    <source>
        <dbReference type="Proteomes" id="UP000652761"/>
    </source>
</evidence>
<protein>
    <recommendedName>
        <fullName evidence="3">DUF7036 domain-containing protein</fullName>
    </recommendedName>
</protein>
<feature type="compositionally biased region" description="Polar residues" evidence="1">
    <location>
        <begin position="481"/>
        <end position="496"/>
    </location>
</feature>
<evidence type="ECO:0000256" key="1">
    <source>
        <dbReference type="SAM" id="MobiDB-lite"/>
    </source>
</evidence>
<keyword evidence="2" id="KW-0812">Transmembrane</keyword>
<dbReference type="EMBL" id="NMUH01005735">
    <property type="protein sequence ID" value="MQM13562.1"/>
    <property type="molecule type" value="Genomic_DNA"/>
</dbReference>
<dbReference type="PANTHER" id="PTHR33826:SF4">
    <property type="entry name" value="F20B24.21"/>
    <property type="match status" value="1"/>
</dbReference>
<keyword evidence="2" id="KW-0472">Membrane</keyword>
<keyword evidence="5" id="KW-1185">Reference proteome</keyword>
<proteinExistence type="predicted"/>
<gene>
    <name evidence="4" type="ORF">Taro_046485</name>
</gene>
<accession>A0A843WSJ8</accession>
<evidence type="ECO:0000259" key="3">
    <source>
        <dbReference type="Pfam" id="PF23041"/>
    </source>
</evidence>
<dbReference type="PANTHER" id="PTHR33826">
    <property type="entry name" value="F20B24.21"/>
    <property type="match status" value="1"/>
</dbReference>
<feature type="region of interest" description="Disordered" evidence="1">
    <location>
        <begin position="320"/>
        <end position="501"/>
    </location>
</feature>
<keyword evidence="2" id="KW-1133">Transmembrane helix</keyword>
<feature type="domain" description="DUF7036" evidence="3">
    <location>
        <begin position="86"/>
        <end position="177"/>
    </location>
</feature>
<feature type="domain" description="DUF7036" evidence="3">
    <location>
        <begin position="210"/>
        <end position="302"/>
    </location>
</feature>
<evidence type="ECO:0000256" key="2">
    <source>
        <dbReference type="SAM" id="Phobius"/>
    </source>
</evidence>
<feature type="compositionally biased region" description="Pro residues" evidence="1">
    <location>
        <begin position="451"/>
        <end position="465"/>
    </location>
</feature>
<reference evidence="4" key="1">
    <citation type="submission" date="2017-07" db="EMBL/GenBank/DDBJ databases">
        <title>Taro Niue Genome Assembly and Annotation.</title>
        <authorList>
            <person name="Atibalentja N."/>
            <person name="Keating K."/>
            <person name="Fields C.J."/>
        </authorList>
    </citation>
    <scope>NUCLEOTIDE SEQUENCE</scope>
    <source>
        <strain evidence="4">Niue_2</strain>
        <tissue evidence="4">Leaf</tissue>
    </source>
</reference>
<name>A0A843WSJ8_COLES</name>
<sequence length="666" mass="71524">MGKPTEEEQVGIDPEAGAGDSGLICCHCSGVLERIGGAFSLRCVLVLLLSVCMFLSAVFWLPPFRALGSGHGAEGADNIPASIQASFILQKSISSVAAYTGQLEYDIYNEIGVPNTKVSIIATHPISASNSTFVIFGVLPESKYAVISPVALSILRSSLIELVLQQSNLSLTPSIFGQPSSFEVLKFPGGITVIPDQSVPIWQMTQILFNFTLNNSIIQVQKNLEELKGQLKFGLNLKSYENVYVQMTNLNGSTVAPPVIVEASVLSDVGSRILLPPRLKQLAQTITRTPAKNLGLDHTVFGRVKEVRLSSYLNNSITSIGSPSPSPSPSYEPHHSGTPLVSPYPVPSPTNAPPPSTESNPPSPLGSPSLAPVQDLPRPRSPQFSISPSPSPTTAPVPRRSPCLLPPPDASPVVQSHPPLSHNVPHAPAPSLQKPLAPATKVAPSPHNPTRLPPEISPALPPLLPPSAYGRSPQYDKGSGRKSNSQMLVSPNSPSPSRAPHTQVAVEPCNMYHDVCFLRQGSRTWTFLLYCICYILTIDCTSEVGGLLLGRNSSHMHRDLAIGVGGDCDTTSHMLMLLNVDANQREINSLGASFDSEAPECGNKWRVKVAKAAGLSMYPDMVLLEGLESCKFMYLECNLFCKERMTFSDDRLAQWPGEGDTREGAK</sequence>
<evidence type="ECO:0000313" key="4">
    <source>
        <dbReference type="EMBL" id="MQM13562.1"/>
    </source>
</evidence>
<dbReference type="InterPro" id="IPR055464">
    <property type="entry name" value="DUF7036"/>
</dbReference>
<organism evidence="4 5">
    <name type="scientific">Colocasia esculenta</name>
    <name type="common">Wild taro</name>
    <name type="synonym">Arum esculentum</name>
    <dbReference type="NCBI Taxonomy" id="4460"/>
    <lineage>
        <taxon>Eukaryota</taxon>
        <taxon>Viridiplantae</taxon>
        <taxon>Streptophyta</taxon>
        <taxon>Embryophyta</taxon>
        <taxon>Tracheophyta</taxon>
        <taxon>Spermatophyta</taxon>
        <taxon>Magnoliopsida</taxon>
        <taxon>Liliopsida</taxon>
        <taxon>Araceae</taxon>
        <taxon>Aroideae</taxon>
        <taxon>Colocasieae</taxon>
        <taxon>Colocasia</taxon>
    </lineage>
</organism>
<dbReference type="Proteomes" id="UP000652761">
    <property type="component" value="Unassembled WGS sequence"/>
</dbReference>
<dbReference type="OrthoDB" id="611787at2759"/>
<dbReference type="AlphaFoldDB" id="A0A843WSJ8"/>
<feature type="compositionally biased region" description="Pro residues" evidence="1">
    <location>
        <begin position="342"/>
        <end position="365"/>
    </location>
</feature>
<dbReference type="Pfam" id="PF23041">
    <property type="entry name" value="DUF7036"/>
    <property type="match status" value="2"/>
</dbReference>
<comment type="caution">
    <text evidence="4">The sequence shown here is derived from an EMBL/GenBank/DDBJ whole genome shotgun (WGS) entry which is preliminary data.</text>
</comment>